<dbReference type="AlphaFoldDB" id="A0AAD6VQF2"/>
<name>A0AAD6VQF2_9AGAR</name>
<dbReference type="EMBL" id="JARJCW010000014">
    <property type="protein sequence ID" value="KAJ7217186.1"/>
    <property type="molecule type" value="Genomic_DNA"/>
</dbReference>
<organism evidence="1 2">
    <name type="scientific">Mycena pura</name>
    <dbReference type="NCBI Taxonomy" id="153505"/>
    <lineage>
        <taxon>Eukaryota</taxon>
        <taxon>Fungi</taxon>
        <taxon>Dikarya</taxon>
        <taxon>Basidiomycota</taxon>
        <taxon>Agaricomycotina</taxon>
        <taxon>Agaricomycetes</taxon>
        <taxon>Agaricomycetidae</taxon>
        <taxon>Agaricales</taxon>
        <taxon>Marasmiineae</taxon>
        <taxon>Mycenaceae</taxon>
        <taxon>Mycena</taxon>
    </lineage>
</organism>
<gene>
    <name evidence="1" type="ORF">GGX14DRAFT_358093</name>
</gene>
<proteinExistence type="predicted"/>
<evidence type="ECO:0000313" key="1">
    <source>
        <dbReference type="EMBL" id="KAJ7217186.1"/>
    </source>
</evidence>
<comment type="caution">
    <text evidence="1">The sequence shown here is derived from an EMBL/GenBank/DDBJ whole genome shotgun (WGS) entry which is preliminary data.</text>
</comment>
<sequence length="140" mass="15734">REAKKTSARSAAFINQKNDLYATARKAANDLAREGIACLEEGKMKLLALKREEVSADKYSKDVVPLWHSVEDSIQALLSIYPTGVEDLFPRRSKSINTASEMLRLNPRTRSDALEECVETANGQLYQSKLEEKVMIDWSA</sequence>
<reference evidence="1" key="1">
    <citation type="submission" date="2023-03" db="EMBL/GenBank/DDBJ databases">
        <title>Massive genome expansion in bonnet fungi (Mycena s.s.) driven by repeated elements and novel gene families across ecological guilds.</title>
        <authorList>
            <consortium name="Lawrence Berkeley National Laboratory"/>
            <person name="Harder C.B."/>
            <person name="Miyauchi S."/>
            <person name="Viragh M."/>
            <person name="Kuo A."/>
            <person name="Thoen E."/>
            <person name="Andreopoulos B."/>
            <person name="Lu D."/>
            <person name="Skrede I."/>
            <person name="Drula E."/>
            <person name="Henrissat B."/>
            <person name="Morin E."/>
            <person name="Kohler A."/>
            <person name="Barry K."/>
            <person name="LaButti K."/>
            <person name="Morin E."/>
            <person name="Salamov A."/>
            <person name="Lipzen A."/>
            <person name="Mereny Z."/>
            <person name="Hegedus B."/>
            <person name="Baldrian P."/>
            <person name="Stursova M."/>
            <person name="Weitz H."/>
            <person name="Taylor A."/>
            <person name="Grigoriev I.V."/>
            <person name="Nagy L.G."/>
            <person name="Martin F."/>
            <person name="Kauserud H."/>
        </authorList>
    </citation>
    <scope>NUCLEOTIDE SEQUENCE</scope>
    <source>
        <strain evidence="1">9144</strain>
    </source>
</reference>
<evidence type="ECO:0000313" key="2">
    <source>
        <dbReference type="Proteomes" id="UP001219525"/>
    </source>
</evidence>
<keyword evidence="2" id="KW-1185">Reference proteome</keyword>
<accession>A0AAD6VQF2</accession>
<protein>
    <submittedName>
        <fullName evidence="1">Uncharacterized protein</fullName>
    </submittedName>
</protein>
<dbReference type="Proteomes" id="UP001219525">
    <property type="component" value="Unassembled WGS sequence"/>
</dbReference>
<feature type="non-terminal residue" evidence="1">
    <location>
        <position position="140"/>
    </location>
</feature>